<gene>
    <name evidence="2" type="ORF">SA2016_0158</name>
</gene>
<dbReference type="RefSeq" id="WP_066494326.1">
    <property type="nucleotide sequence ID" value="NZ_BJMO01000034.1"/>
</dbReference>
<organism evidence="2 3">
    <name type="scientific">Sinomonas atrocyanea</name>
    <dbReference type="NCBI Taxonomy" id="37927"/>
    <lineage>
        <taxon>Bacteria</taxon>
        <taxon>Bacillati</taxon>
        <taxon>Actinomycetota</taxon>
        <taxon>Actinomycetes</taxon>
        <taxon>Micrococcales</taxon>
        <taxon>Micrococcaceae</taxon>
        <taxon>Sinomonas</taxon>
    </lineage>
</organism>
<keyword evidence="2" id="KW-0436">Ligase</keyword>
<proteinExistence type="predicted"/>
<dbReference type="AlphaFoldDB" id="A0A126ZUP1"/>
<dbReference type="SUPFAM" id="SSF55681">
    <property type="entry name" value="Class II aaRS and biotin synthetases"/>
    <property type="match status" value="1"/>
</dbReference>
<feature type="domain" description="BPL/LPL catalytic" evidence="1">
    <location>
        <begin position="39"/>
        <end position="235"/>
    </location>
</feature>
<dbReference type="Gene3D" id="3.30.930.10">
    <property type="entry name" value="Bira Bifunctional Protein, Domain 2"/>
    <property type="match status" value="1"/>
</dbReference>
<dbReference type="KEGG" id="satk:SA2016_0158"/>
<dbReference type="InterPro" id="IPR004143">
    <property type="entry name" value="BPL_LPL_catalytic"/>
</dbReference>
<keyword evidence="3" id="KW-1185">Reference proteome</keyword>
<evidence type="ECO:0000259" key="1">
    <source>
        <dbReference type="PROSITE" id="PS51733"/>
    </source>
</evidence>
<dbReference type="Proteomes" id="UP000070134">
    <property type="component" value="Chromosome"/>
</dbReference>
<dbReference type="EMBL" id="CP014518">
    <property type="protein sequence ID" value="AMM30860.1"/>
    <property type="molecule type" value="Genomic_DNA"/>
</dbReference>
<dbReference type="GO" id="GO:0016874">
    <property type="term" value="F:ligase activity"/>
    <property type="evidence" value="ECO:0007669"/>
    <property type="project" value="UniProtKB-KW"/>
</dbReference>
<sequence>MSVPGPFGTGPMILDYGMGRRSGDEDMELAASRLAALARGGHAGIDISIPQQTAAFGRLDSRLAGYGQARAALAERGYASVIRPVGGHLAVYGPGDLVVHLWAPHPVSRLHIRERFELFGHGTARALRALGIDARIGSVPGEYCSGEYSINEAGTSKLAGTGQRITKHGYLFSAVVMVEEAGPARAALQEAYGLLGLEFSPASVGCVADSAPGVTAEELGHLLAAELQHVLAPATGMLVSVPFHATGARR</sequence>
<accession>A0A126ZUP1</accession>
<protein>
    <submittedName>
        <fullName evidence="2">Lipoate--protein ligase</fullName>
    </submittedName>
</protein>
<reference evidence="2 3" key="1">
    <citation type="submission" date="2016-02" db="EMBL/GenBank/DDBJ databases">
        <title>Complete genome of Sinomonas atrocyanea KCTC 3377.</title>
        <authorList>
            <person name="Kim K.M."/>
        </authorList>
    </citation>
    <scope>NUCLEOTIDE SEQUENCE [LARGE SCALE GENOMIC DNA]</scope>
    <source>
        <strain evidence="2 3">KCTC 3377</strain>
    </source>
</reference>
<evidence type="ECO:0000313" key="3">
    <source>
        <dbReference type="Proteomes" id="UP000070134"/>
    </source>
</evidence>
<dbReference type="InterPro" id="IPR045864">
    <property type="entry name" value="aa-tRNA-synth_II/BPL/LPL"/>
</dbReference>
<dbReference type="STRING" id="37927.SA2016_0158"/>
<evidence type="ECO:0000313" key="2">
    <source>
        <dbReference type="EMBL" id="AMM30860.1"/>
    </source>
</evidence>
<dbReference type="Pfam" id="PF21948">
    <property type="entry name" value="LplA-B_cat"/>
    <property type="match status" value="1"/>
</dbReference>
<name>A0A126ZUP1_9MICC</name>
<dbReference type="OrthoDB" id="5243608at2"/>
<dbReference type="PROSITE" id="PS51733">
    <property type="entry name" value="BPL_LPL_CATALYTIC"/>
    <property type="match status" value="1"/>
</dbReference>